<comment type="similarity">
    <text evidence="5">Belongs to the Omp25/RopB family.</text>
</comment>
<dbReference type="PANTHER" id="PTHR34001:SF3">
    <property type="entry name" value="BLL7405 PROTEIN"/>
    <property type="match status" value="1"/>
</dbReference>
<evidence type="ECO:0000313" key="8">
    <source>
        <dbReference type="EMBL" id="TFV29390.1"/>
    </source>
</evidence>
<feature type="chain" id="PRO_5021382828" evidence="6">
    <location>
        <begin position="21"/>
        <end position="292"/>
    </location>
</feature>
<dbReference type="InterPro" id="IPR011250">
    <property type="entry name" value="OMP/PagP_B-barrel"/>
</dbReference>
<dbReference type="Pfam" id="PF13505">
    <property type="entry name" value="OMP_b-brl"/>
    <property type="match status" value="1"/>
</dbReference>
<keyword evidence="3" id="KW-0472">Membrane</keyword>
<dbReference type="RefSeq" id="WP_135171747.1">
    <property type="nucleotide sequence ID" value="NZ_SPQU01000055.1"/>
</dbReference>
<dbReference type="PANTHER" id="PTHR34001">
    <property type="entry name" value="BLL7405 PROTEIN"/>
    <property type="match status" value="1"/>
</dbReference>
<feature type="signal peptide" evidence="6">
    <location>
        <begin position="1"/>
        <end position="20"/>
    </location>
</feature>
<sequence>MKQVVIGIVAASLVASSALAADLASKPYVKAPPPPVVDPVWSWTGFYAGLNAGYSWGRAETTVAPIALPFPATQFSALGQNVDGWLAGGQLGYNWQVDPKWVVGLEGDIQATGERSSRTVTTTSARYGSNIIGLPIGTDFNSIATLTANLSYDLQWFATFRGRVGILSDPQTLWYATGGLAVGEFKYSSATTLGIQVFGPGLGGTTPLGGFSLPIGAGATSTDTRVGWTVGAGVERKFTRNWSAKLEYLYMDFGSKTYFAGTANQADVSFHDHVLRAGFNYAFTPTPVVAKY</sequence>
<evidence type="ECO:0000256" key="6">
    <source>
        <dbReference type="SAM" id="SignalP"/>
    </source>
</evidence>
<feature type="domain" description="Outer membrane protein beta-barrel" evidence="7">
    <location>
        <begin position="13"/>
        <end position="283"/>
    </location>
</feature>
<dbReference type="GO" id="GO:0009279">
    <property type="term" value="C:cell outer membrane"/>
    <property type="evidence" value="ECO:0007669"/>
    <property type="project" value="UniProtKB-SubCell"/>
</dbReference>
<evidence type="ECO:0000256" key="1">
    <source>
        <dbReference type="ARBA" id="ARBA00004442"/>
    </source>
</evidence>
<accession>A0A4Y9KTM2</accession>
<comment type="subcellular location">
    <subcellularLocation>
        <location evidence="1">Cell outer membrane</location>
    </subcellularLocation>
</comment>
<keyword evidence="9" id="KW-1185">Reference proteome</keyword>
<reference evidence="8 9" key="1">
    <citation type="submission" date="2019-03" db="EMBL/GenBank/DDBJ databases">
        <title>Bradyrhizobium strains diversity isolated from Chamaecrista fasciculata.</title>
        <authorList>
            <person name="Urquiaga M.C.O."/>
            <person name="Hungria M."/>
            <person name="Delamuta J.R.M."/>
        </authorList>
    </citation>
    <scope>NUCLEOTIDE SEQUENCE [LARGE SCALE GENOMIC DNA]</scope>
    <source>
        <strain evidence="8 9">CNPSo 3424</strain>
    </source>
</reference>
<dbReference type="SUPFAM" id="SSF56925">
    <property type="entry name" value="OMPA-like"/>
    <property type="match status" value="1"/>
</dbReference>
<evidence type="ECO:0000313" key="9">
    <source>
        <dbReference type="Proteomes" id="UP000298225"/>
    </source>
</evidence>
<dbReference type="OrthoDB" id="9815357at2"/>
<dbReference type="AlphaFoldDB" id="A0A4Y9KTM2"/>
<evidence type="ECO:0000256" key="2">
    <source>
        <dbReference type="ARBA" id="ARBA00022729"/>
    </source>
</evidence>
<organism evidence="8 9">
    <name type="scientific">Bradyrhizobium frederickii</name>
    <dbReference type="NCBI Taxonomy" id="2560054"/>
    <lineage>
        <taxon>Bacteria</taxon>
        <taxon>Pseudomonadati</taxon>
        <taxon>Pseudomonadota</taxon>
        <taxon>Alphaproteobacteria</taxon>
        <taxon>Hyphomicrobiales</taxon>
        <taxon>Nitrobacteraceae</taxon>
        <taxon>Bradyrhizobium</taxon>
    </lineage>
</organism>
<dbReference type="Gene3D" id="2.40.160.20">
    <property type="match status" value="1"/>
</dbReference>
<dbReference type="Proteomes" id="UP000298225">
    <property type="component" value="Unassembled WGS sequence"/>
</dbReference>
<proteinExistence type="inferred from homology"/>
<dbReference type="InterPro" id="IPR051692">
    <property type="entry name" value="OMP-like"/>
</dbReference>
<evidence type="ECO:0000256" key="3">
    <source>
        <dbReference type="ARBA" id="ARBA00023136"/>
    </source>
</evidence>
<protein>
    <submittedName>
        <fullName evidence="8">Porin family protein</fullName>
    </submittedName>
</protein>
<keyword evidence="2 6" id="KW-0732">Signal</keyword>
<name>A0A4Y9KTM2_9BRAD</name>
<gene>
    <name evidence="8" type="ORF">E4K66_38040</name>
</gene>
<keyword evidence="4" id="KW-0998">Cell outer membrane</keyword>
<evidence type="ECO:0000256" key="4">
    <source>
        <dbReference type="ARBA" id="ARBA00023237"/>
    </source>
</evidence>
<dbReference type="EMBL" id="SPQU01000055">
    <property type="protein sequence ID" value="TFV29390.1"/>
    <property type="molecule type" value="Genomic_DNA"/>
</dbReference>
<evidence type="ECO:0000259" key="7">
    <source>
        <dbReference type="Pfam" id="PF13505"/>
    </source>
</evidence>
<comment type="caution">
    <text evidence="8">The sequence shown here is derived from an EMBL/GenBank/DDBJ whole genome shotgun (WGS) entry which is preliminary data.</text>
</comment>
<dbReference type="InterPro" id="IPR027385">
    <property type="entry name" value="Beta-barrel_OMP"/>
</dbReference>
<evidence type="ECO:0000256" key="5">
    <source>
        <dbReference type="ARBA" id="ARBA00038306"/>
    </source>
</evidence>